<evidence type="ECO:0000313" key="1">
    <source>
        <dbReference type="EMBL" id="KAI0050485.1"/>
    </source>
</evidence>
<organism evidence="1 2">
    <name type="scientific">Auriscalpium vulgare</name>
    <dbReference type="NCBI Taxonomy" id="40419"/>
    <lineage>
        <taxon>Eukaryota</taxon>
        <taxon>Fungi</taxon>
        <taxon>Dikarya</taxon>
        <taxon>Basidiomycota</taxon>
        <taxon>Agaricomycotina</taxon>
        <taxon>Agaricomycetes</taxon>
        <taxon>Russulales</taxon>
        <taxon>Auriscalpiaceae</taxon>
        <taxon>Auriscalpium</taxon>
    </lineage>
</organism>
<sequence>MPRHVEKPKVSDDRMARIDHRICHRCGRKIDPTCVVSVVDEEEMQRFRERARQCLGDMASLPSPGIPDILQIAQIAHSIQKTRRNILNFLEECVRQEVEIIQLLDMSRLYYARDGATLIEDIGQAITTFDDAIRPDAMEAIQLCVRVHCSKVLTLRTELTMYKILSPLPPVSHSFLLFAMSSPASILPPNARKLETLSDIRTRL</sequence>
<accession>A0ACB8S397</accession>
<name>A0ACB8S397_9AGAM</name>
<dbReference type="Proteomes" id="UP000814033">
    <property type="component" value="Unassembled WGS sequence"/>
</dbReference>
<gene>
    <name evidence="1" type="ORF">FA95DRAFT_598256</name>
</gene>
<evidence type="ECO:0000313" key="2">
    <source>
        <dbReference type="Proteomes" id="UP000814033"/>
    </source>
</evidence>
<protein>
    <submittedName>
        <fullName evidence="1">Uncharacterized protein</fullName>
    </submittedName>
</protein>
<comment type="caution">
    <text evidence="1">The sequence shown here is derived from an EMBL/GenBank/DDBJ whole genome shotgun (WGS) entry which is preliminary data.</text>
</comment>
<reference evidence="1" key="2">
    <citation type="journal article" date="2022" name="New Phytol.">
        <title>Evolutionary transition to the ectomycorrhizal habit in the genomes of a hyperdiverse lineage of mushroom-forming fungi.</title>
        <authorList>
            <person name="Looney B."/>
            <person name="Miyauchi S."/>
            <person name="Morin E."/>
            <person name="Drula E."/>
            <person name="Courty P.E."/>
            <person name="Kohler A."/>
            <person name="Kuo A."/>
            <person name="LaButti K."/>
            <person name="Pangilinan J."/>
            <person name="Lipzen A."/>
            <person name="Riley R."/>
            <person name="Andreopoulos W."/>
            <person name="He G."/>
            <person name="Johnson J."/>
            <person name="Nolan M."/>
            <person name="Tritt A."/>
            <person name="Barry K.W."/>
            <person name="Grigoriev I.V."/>
            <person name="Nagy L.G."/>
            <person name="Hibbett D."/>
            <person name="Henrissat B."/>
            <person name="Matheny P.B."/>
            <person name="Labbe J."/>
            <person name="Martin F.M."/>
        </authorList>
    </citation>
    <scope>NUCLEOTIDE SEQUENCE</scope>
    <source>
        <strain evidence="1">FP105234-sp</strain>
    </source>
</reference>
<keyword evidence="2" id="KW-1185">Reference proteome</keyword>
<reference evidence="1" key="1">
    <citation type="submission" date="2021-02" db="EMBL/GenBank/DDBJ databases">
        <authorList>
            <consortium name="DOE Joint Genome Institute"/>
            <person name="Ahrendt S."/>
            <person name="Looney B.P."/>
            <person name="Miyauchi S."/>
            <person name="Morin E."/>
            <person name="Drula E."/>
            <person name="Courty P.E."/>
            <person name="Chicoki N."/>
            <person name="Fauchery L."/>
            <person name="Kohler A."/>
            <person name="Kuo A."/>
            <person name="Labutti K."/>
            <person name="Pangilinan J."/>
            <person name="Lipzen A."/>
            <person name="Riley R."/>
            <person name="Andreopoulos W."/>
            <person name="He G."/>
            <person name="Johnson J."/>
            <person name="Barry K.W."/>
            <person name="Grigoriev I.V."/>
            <person name="Nagy L."/>
            <person name="Hibbett D."/>
            <person name="Henrissat B."/>
            <person name="Matheny P.B."/>
            <person name="Labbe J."/>
            <person name="Martin F."/>
        </authorList>
    </citation>
    <scope>NUCLEOTIDE SEQUENCE</scope>
    <source>
        <strain evidence="1">FP105234-sp</strain>
    </source>
</reference>
<dbReference type="EMBL" id="MU275861">
    <property type="protein sequence ID" value="KAI0050485.1"/>
    <property type="molecule type" value="Genomic_DNA"/>
</dbReference>
<proteinExistence type="predicted"/>